<dbReference type="PANTHER" id="PTHR32071">
    <property type="entry name" value="TRANSCRIPTIONAL REGULATORY PROTEIN"/>
    <property type="match status" value="1"/>
</dbReference>
<evidence type="ECO:0000256" key="5">
    <source>
        <dbReference type="ARBA" id="ARBA00023163"/>
    </source>
</evidence>
<keyword evidence="8" id="KW-1185">Reference proteome</keyword>
<dbReference type="Gene3D" id="3.40.50.300">
    <property type="entry name" value="P-loop containing nucleotide triphosphate hydrolases"/>
    <property type="match status" value="1"/>
</dbReference>
<dbReference type="GO" id="GO:0005524">
    <property type="term" value="F:ATP binding"/>
    <property type="evidence" value="ECO:0007669"/>
    <property type="project" value="UniProtKB-KW"/>
</dbReference>
<sequence length="587" mass="67684">MEKILFELKPFLDTLVSSFSAVLNLEFTIINSKPISRISGTGVYESALNQKEWKNTYTDYVITTKERLIVIEPEKTYPKIIDKVSESYYSIILEPIKINDDVLGVLVIASFDEVQQKFLISNQDKLVKYLKNISELITSKILESKLRKEIFESNENLKEIINYVNEGILLFNKGTIVTNSIAESILCSNKVNIYNNLIVKIKQKIDESLEHRSDMESKIIEEYNDIYFMLFLELKFLGENKVLVLINTLEKIQTQNFSNSQQNNTFETIITQDEKMLDLKNKINTFSNNDSNVLIQGETGTGKELFARAVHDSSYRNKKPFVAINCASIPESLLESELFGYHSGAFTGASKTGKVGKIVLANNGTLFLDEIGDMPLYLQAKLLRVLNDSYVEPIGSEKPIKVNIRIISATNKNLTAMVENNEFRSDLFFRLNVIPMYIPPLRERKKDIQLLASYFIKKYNTKFNKNVRGIDIDTLEILDNYSWPGNVRELENTIEYAMNFKEKGNIFPEDLPKRISEDKTLRKNTFKAKNTYTYNNELTLKTNMNLYEKFVIQEQLDKYPKPLSNKNLMTLCNNFNISPATLYRKLK</sequence>
<dbReference type="InterPro" id="IPR058031">
    <property type="entry name" value="AAA_lid_NorR"/>
</dbReference>
<dbReference type="GO" id="GO:0003677">
    <property type="term" value="F:DNA binding"/>
    <property type="evidence" value="ECO:0007669"/>
    <property type="project" value="UniProtKB-KW"/>
</dbReference>
<dbReference type="Pfam" id="PF00158">
    <property type="entry name" value="Sigma54_activat"/>
    <property type="match status" value="1"/>
</dbReference>
<protein>
    <submittedName>
        <fullName evidence="7">Transcriptional regulator containing PAS, AAA-type ATPase, and DNA-binding Fis domains</fullName>
    </submittedName>
</protein>
<dbReference type="InterPro" id="IPR002078">
    <property type="entry name" value="Sigma_54_int"/>
</dbReference>
<dbReference type="PROSITE" id="PS00688">
    <property type="entry name" value="SIGMA54_INTERACT_3"/>
    <property type="match status" value="1"/>
</dbReference>
<evidence type="ECO:0000256" key="1">
    <source>
        <dbReference type="ARBA" id="ARBA00022741"/>
    </source>
</evidence>
<proteinExistence type="predicted"/>
<keyword evidence="2" id="KW-0067">ATP-binding</keyword>
<dbReference type="CDD" id="cd00009">
    <property type="entry name" value="AAA"/>
    <property type="match status" value="1"/>
</dbReference>
<dbReference type="InterPro" id="IPR025662">
    <property type="entry name" value="Sigma_54_int_dom_ATP-bd_1"/>
</dbReference>
<name>A0A1M5PMX4_9FIRM</name>
<dbReference type="InterPro" id="IPR025944">
    <property type="entry name" value="Sigma_54_int_dom_CS"/>
</dbReference>
<dbReference type="InterPro" id="IPR025943">
    <property type="entry name" value="Sigma_54_int_dom_ATP-bd_2"/>
</dbReference>
<dbReference type="InterPro" id="IPR003593">
    <property type="entry name" value="AAA+_ATPase"/>
</dbReference>
<dbReference type="STRING" id="1120995.SAMN02745245_00395"/>
<evidence type="ECO:0000256" key="4">
    <source>
        <dbReference type="ARBA" id="ARBA00023125"/>
    </source>
</evidence>
<dbReference type="PROSITE" id="PS50045">
    <property type="entry name" value="SIGMA54_INTERACT_4"/>
    <property type="match status" value="1"/>
</dbReference>
<dbReference type="Proteomes" id="UP000184032">
    <property type="component" value="Unassembled WGS sequence"/>
</dbReference>
<dbReference type="OrthoDB" id="5411866at2"/>
<accession>A0A1M5PMX4</accession>
<dbReference type="RefSeq" id="WP_073183217.1">
    <property type="nucleotide sequence ID" value="NZ_FQXI01000001.1"/>
</dbReference>
<dbReference type="PROSITE" id="PS00676">
    <property type="entry name" value="SIGMA54_INTERACT_2"/>
    <property type="match status" value="1"/>
</dbReference>
<dbReference type="FunFam" id="3.40.50.300:FF:000006">
    <property type="entry name" value="DNA-binding transcriptional regulator NtrC"/>
    <property type="match status" value="1"/>
</dbReference>
<keyword evidence="1" id="KW-0547">Nucleotide-binding</keyword>
<dbReference type="Pfam" id="PF25601">
    <property type="entry name" value="AAA_lid_14"/>
    <property type="match status" value="1"/>
</dbReference>
<keyword evidence="3" id="KW-0805">Transcription regulation</keyword>
<evidence type="ECO:0000313" key="8">
    <source>
        <dbReference type="Proteomes" id="UP000184032"/>
    </source>
</evidence>
<keyword evidence="5" id="KW-0804">Transcription</keyword>
<evidence type="ECO:0000256" key="2">
    <source>
        <dbReference type="ARBA" id="ARBA00022840"/>
    </source>
</evidence>
<dbReference type="EMBL" id="FQXI01000001">
    <property type="protein sequence ID" value="SHH03081.1"/>
    <property type="molecule type" value="Genomic_DNA"/>
</dbReference>
<reference evidence="8" key="1">
    <citation type="submission" date="2016-11" db="EMBL/GenBank/DDBJ databases">
        <authorList>
            <person name="Varghese N."/>
            <person name="Submissions S."/>
        </authorList>
    </citation>
    <scope>NUCLEOTIDE SEQUENCE [LARGE SCALE GENOMIC DNA]</scope>
    <source>
        <strain evidence="8">DSM 21120</strain>
    </source>
</reference>
<evidence type="ECO:0000313" key="7">
    <source>
        <dbReference type="EMBL" id="SHH03081.1"/>
    </source>
</evidence>
<keyword evidence="4 7" id="KW-0238">DNA-binding</keyword>
<dbReference type="PANTHER" id="PTHR32071:SF57">
    <property type="entry name" value="C4-DICARBOXYLATE TRANSPORT TRANSCRIPTIONAL REGULATORY PROTEIN DCTD"/>
    <property type="match status" value="1"/>
</dbReference>
<dbReference type="InterPro" id="IPR027417">
    <property type="entry name" value="P-loop_NTPase"/>
</dbReference>
<feature type="domain" description="Sigma-54 factor interaction" evidence="6">
    <location>
        <begin position="269"/>
        <end position="499"/>
    </location>
</feature>
<dbReference type="PROSITE" id="PS00675">
    <property type="entry name" value="SIGMA54_INTERACT_1"/>
    <property type="match status" value="1"/>
</dbReference>
<dbReference type="GO" id="GO:0006355">
    <property type="term" value="P:regulation of DNA-templated transcription"/>
    <property type="evidence" value="ECO:0007669"/>
    <property type="project" value="InterPro"/>
</dbReference>
<dbReference type="SUPFAM" id="SSF52540">
    <property type="entry name" value="P-loop containing nucleoside triphosphate hydrolases"/>
    <property type="match status" value="1"/>
</dbReference>
<dbReference type="SMART" id="SM00382">
    <property type="entry name" value="AAA"/>
    <property type="match status" value="1"/>
</dbReference>
<dbReference type="Gene3D" id="1.10.8.60">
    <property type="match status" value="1"/>
</dbReference>
<dbReference type="AlphaFoldDB" id="A0A1M5PMX4"/>
<evidence type="ECO:0000259" key="6">
    <source>
        <dbReference type="PROSITE" id="PS50045"/>
    </source>
</evidence>
<organism evidence="7 8">
    <name type="scientific">Anaerosphaera aminiphila DSM 21120</name>
    <dbReference type="NCBI Taxonomy" id="1120995"/>
    <lineage>
        <taxon>Bacteria</taxon>
        <taxon>Bacillati</taxon>
        <taxon>Bacillota</taxon>
        <taxon>Tissierellia</taxon>
        <taxon>Tissierellales</taxon>
        <taxon>Peptoniphilaceae</taxon>
        <taxon>Anaerosphaera</taxon>
    </lineage>
</organism>
<evidence type="ECO:0000256" key="3">
    <source>
        <dbReference type="ARBA" id="ARBA00023015"/>
    </source>
</evidence>
<gene>
    <name evidence="7" type="ORF">SAMN02745245_00395</name>
</gene>